<feature type="region of interest" description="Disordered" evidence="1">
    <location>
        <begin position="1"/>
        <end position="36"/>
    </location>
</feature>
<reference evidence="2 3" key="1">
    <citation type="journal article" date="2020" name="IScience">
        <title>Genome Sequencing of the Endangered Kingdonia uniflora (Circaeasteraceae, Ranunculales) Reveals Potential Mechanisms of Evolutionary Specialization.</title>
        <authorList>
            <person name="Sun Y."/>
            <person name="Deng T."/>
            <person name="Zhang A."/>
            <person name="Moore M.J."/>
            <person name="Landis J.B."/>
            <person name="Lin N."/>
            <person name="Zhang H."/>
            <person name="Zhang X."/>
            <person name="Huang J."/>
            <person name="Zhang X."/>
            <person name="Sun H."/>
            <person name="Wang H."/>
        </authorList>
    </citation>
    <scope>NUCLEOTIDE SEQUENCE [LARGE SCALE GENOMIC DNA]</scope>
    <source>
        <strain evidence="2">TB1705</strain>
        <tissue evidence="2">Leaf</tissue>
    </source>
</reference>
<gene>
    <name evidence="2" type="ORF">GIB67_012354</name>
</gene>
<sequence length="61" mass="7009">MRSASKMLDQYSSIDRQSGDQRSGDDGTVKKKQRQITNTCSSTHYLLVRKKTLKMHVLSTY</sequence>
<dbReference type="EMBL" id="JACGCM010001215">
    <property type="protein sequence ID" value="KAF6158937.1"/>
    <property type="molecule type" value="Genomic_DNA"/>
</dbReference>
<name>A0A7J7MVU1_9MAGN</name>
<keyword evidence="3" id="KW-1185">Reference proteome</keyword>
<dbReference type="AlphaFoldDB" id="A0A7J7MVU1"/>
<evidence type="ECO:0000256" key="1">
    <source>
        <dbReference type="SAM" id="MobiDB-lite"/>
    </source>
</evidence>
<evidence type="ECO:0000313" key="2">
    <source>
        <dbReference type="EMBL" id="KAF6158937.1"/>
    </source>
</evidence>
<evidence type="ECO:0000313" key="3">
    <source>
        <dbReference type="Proteomes" id="UP000541444"/>
    </source>
</evidence>
<dbReference type="Proteomes" id="UP000541444">
    <property type="component" value="Unassembled WGS sequence"/>
</dbReference>
<accession>A0A7J7MVU1</accession>
<protein>
    <submittedName>
        <fullName evidence="2">Uncharacterized protein</fullName>
    </submittedName>
</protein>
<organism evidence="2 3">
    <name type="scientific">Kingdonia uniflora</name>
    <dbReference type="NCBI Taxonomy" id="39325"/>
    <lineage>
        <taxon>Eukaryota</taxon>
        <taxon>Viridiplantae</taxon>
        <taxon>Streptophyta</taxon>
        <taxon>Embryophyta</taxon>
        <taxon>Tracheophyta</taxon>
        <taxon>Spermatophyta</taxon>
        <taxon>Magnoliopsida</taxon>
        <taxon>Ranunculales</taxon>
        <taxon>Circaeasteraceae</taxon>
        <taxon>Kingdonia</taxon>
    </lineage>
</organism>
<comment type="caution">
    <text evidence="2">The sequence shown here is derived from an EMBL/GenBank/DDBJ whole genome shotgun (WGS) entry which is preliminary data.</text>
</comment>
<feature type="compositionally biased region" description="Basic and acidic residues" evidence="1">
    <location>
        <begin position="17"/>
        <end position="29"/>
    </location>
</feature>
<proteinExistence type="predicted"/>